<dbReference type="InterPro" id="IPR004175">
    <property type="entry name" value="RNA_CPDase"/>
</dbReference>
<evidence type="ECO:0000259" key="3">
    <source>
        <dbReference type="Pfam" id="PF02834"/>
    </source>
</evidence>
<dbReference type="Pfam" id="PF02834">
    <property type="entry name" value="LigT_PEase"/>
    <property type="match status" value="1"/>
</dbReference>
<feature type="compositionally biased region" description="Polar residues" evidence="2">
    <location>
        <begin position="60"/>
        <end position="87"/>
    </location>
</feature>
<protein>
    <recommendedName>
        <fullName evidence="3">Phosphoesterase HXTX domain-containing protein</fullName>
    </recommendedName>
</protein>
<dbReference type="Gene3D" id="3.90.1140.10">
    <property type="entry name" value="Cyclic phosphodiesterase"/>
    <property type="match status" value="1"/>
</dbReference>
<evidence type="ECO:0000256" key="1">
    <source>
        <dbReference type="ARBA" id="ARBA00022801"/>
    </source>
</evidence>
<dbReference type="NCBIfam" id="TIGR02258">
    <property type="entry name" value="2_5_ligase"/>
    <property type="match status" value="1"/>
</dbReference>
<name>A0A381Z714_9ZZZZ</name>
<dbReference type="GO" id="GO:0004113">
    <property type="term" value="F:2',3'-cyclic-nucleotide 3'-phosphodiesterase activity"/>
    <property type="evidence" value="ECO:0007669"/>
    <property type="project" value="InterPro"/>
</dbReference>
<dbReference type="InterPro" id="IPR009097">
    <property type="entry name" value="Cyclic_Pdiesterase"/>
</dbReference>
<proteinExistence type="inferred from homology"/>
<feature type="region of interest" description="Disordered" evidence="2">
    <location>
        <begin position="60"/>
        <end position="174"/>
    </location>
</feature>
<dbReference type="AlphaFoldDB" id="A0A381Z714"/>
<feature type="compositionally biased region" description="Basic and acidic residues" evidence="2">
    <location>
        <begin position="164"/>
        <end position="174"/>
    </location>
</feature>
<dbReference type="GO" id="GO:0008664">
    <property type="term" value="F:RNA 2',3'-cyclic 3'-phosphodiesterase activity"/>
    <property type="evidence" value="ECO:0007669"/>
    <property type="project" value="InterPro"/>
</dbReference>
<feature type="compositionally biased region" description="Basic and acidic residues" evidence="2">
    <location>
        <begin position="101"/>
        <end position="111"/>
    </location>
</feature>
<dbReference type="PANTHER" id="PTHR35561">
    <property type="entry name" value="RNA 2',3'-CYCLIC PHOSPHODIESTERASE"/>
    <property type="match status" value="1"/>
</dbReference>
<sequence length="370" mass="41992">MVEEIEKSTTLRIIVGQPQILSCLVSLTYKDNAPYHTYKTMRIVGTTNKNLNKRSQECNVTNSNDPDSDLTLNSIGQVESGSSQETRPITEVKKTSAASEPEAKPPQHSNEEIIASKIPQRRHKPDIEPYTAHKDASDRRFIQRSEATYVPKEPKVYVSPDSSEENHQETEDQKIPINTQRLFITIELPRELKREFADLARSFRPREYERVRWIDEDGMHLTLKFLGDTAIEQIPDIMNSLQNAAESTGKFSIKIGRTGCFPSFRDPRICWVGFTGELRRLEQLQGRVEGAMVALGQEPGERVFKAHVTIGRTRPGIRGRFAEDIGVSWQHAPIHSTGKVIPIKSIALYRSYLNDKKGTLYQQLGNYELG</sequence>
<organism evidence="4">
    <name type="scientific">marine metagenome</name>
    <dbReference type="NCBI Taxonomy" id="408172"/>
    <lineage>
        <taxon>unclassified sequences</taxon>
        <taxon>metagenomes</taxon>
        <taxon>ecological metagenomes</taxon>
    </lineage>
</organism>
<evidence type="ECO:0000256" key="2">
    <source>
        <dbReference type="SAM" id="MobiDB-lite"/>
    </source>
</evidence>
<feature type="domain" description="Phosphoesterase HXTX" evidence="3">
    <location>
        <begin position="186"/>
        <end position="271"/>
    </location>
</feature>
<dbReference type="HAMAP" id="MF_01940">
    <property type="entry name" value="RNA_CPDase"/>
    <property type="match status" value="1"/>
</dbReference>
<evidence type="ECO:0000313" key="4">
    <source>
        <dbReference type="EMBL" id="SVA84944.1"/>
    </source>
</evidence>
<dbReference type="PANTHER" id="PTHR35561:SF1">
    <property type="entry name" value="RNA 2',3'-CYCLIC PHOSPHODIESTERASE"/>
    <property type="match status" value="1"/>
</dbReference>
<dbReference type="InterPro" id="IPR014051">
    <property type="entry name" value="Phosphoesterase_HXTX"/>
</dbReference>
<dbReference type="EMBL" id="UINC01020167">
    <property type="protein sequence ID" value="SVA84944.1"/>
    <property type="molecule type" value="Genomic_DNA"/>
</dbReference>
<keyword evidence="1" id="KW-0378">Hydrolase</keyword>
<dbReference type="SUPFAM" id="SSF55144">
    <property type="entry name" value="LigT-like"/>
    <property type="match status" value="1"/>
</dbReference>
<gene>
    <name evidence="4" type="ORF">METZ01_LOCUS137798</name>
</gene>
<reference evidence="4" key="1">
    <citation type="submission" date="2018-05" db="EMBL/GenBank/DDBJ databases">
        <authorList>
            <person name="Lanie J.A."/>
            <person name="Ng W.-L."/>
            <person name="Kazmierczak K.M."/>
            <person name="Andrzejewski T.M."/>
            <person name="Davidsen T.M."/>
            <person name="Wayne K.J."/>
            <person name="Tettelin H."/>
            <person name="Glass J.I."/>
            <person name="Rusch D."/>
            <person name="Podicherti R."/>
            <person name="Tsui H.-C.T."/>
            <person name="Winkler M.E."/>
        </authorList>
    </citation>
    <scope>NUCLEOTIDE SEQUENCE</scope>
</reference>
<feature type="compositionally biased region" description="Basic and acidic residues" evidence="2">
    <location>
        <begin position="125"/>
        <end position="143"/>
    </location>
</feature>
<accession>A0A381Z714</accession>